<dbReference type="EMBL" id="JADNYM010000013">
    <property type="protein sequence ID" value="MBG0740052.1"/>
    <property type="molecule type" value="Genomic_DNA"/>
</dbReference>
<evidence type="ECO:0000256" key="1">
    <source>
        <dbReference type="ARBA" id="ARBA00004651"/>
    </source>
</evidence>
<comment type="caution">
    <text evidence="10">The sequence shown here is derived from an EMBL/GenBank/DDBJ whole genome shotgun (WGS) entry which is preliminary data.</text>
</comment>
<accession>A0A931GAT0</accession>
<evidence type="ECO:0000256" key="6">
    <source>
        <dbReference type="ARBA" id="ARBA00023136"/>
    </source>
</evidence>
<feature type="transmembrane region" description="Helical" evidence="9">
    <location>
        <begin position="420"/>
        <end position="439"/>
    </location>
</feature>
<feature type="transmembrane region" description="Helical" evidence="9">
    <location>
        <begin position="228"/>
        <end position="252"/>
    </location>
</feature>
<dbReference type="InterPro" id="IPR018584">
    <property type="entry name" value="GT87"/>
</dbReference>
<feature type="transmembrane region" description="Helical" evidence="9">
    <location>
        <begin position="477"/>
        <end position="494"/>
    </location>
</feature>
<evidence type="ECO:0000256" key="3">
    <source>
        <dbReference type="ARBA" id="ARBA00022679"/>
    </source>
</evidence>
<evidence type="ECO:0000256" key="9">
    <source>
        <dbReference type="SAM" id="Phobius"/>
    </source>
</evidence>
<keyword evidence="2" id="KW-1003">Cell membrane</keyword>
<feature type="transmembrane region" description="Helical" evidence="9">
    <location>
        <begin position="336"/>
        <end position="360"/>
    </location>
</feature>
<evidence type="ECO:0000256" key="8">
    <source>
        <dbReference type="SAM" id="MobiDB-lite"/>
    </source>
</evidence>
<comment type="similarity">
    <text evidence="7">Belongs to the glycosyltransferase 87 family.</text>
</comment>
<evidence type="ECO:0000256" key="2">
    <source>
        <dbReference type="ARBA" id="ARBA00022475"/>
    </source>
</evidence>
<evidence type="ECO:0000256" key="7">
    <source>
        <dbReference type="ARBA" id="ARBA00024033"/>
    </source>
</evidence>
<proteinExistence type="inferred from homology"/>
<organism evidence="10 11">
    <name type="scientific">Arthrobacter terrae</name>
    <dbReference type="NCBI Taxonomy" id="2935737"/>
    <lineage>
        <taxon>Bacteria</taxon>
        <taxon>Bacillati</taxon>
        <taxon>Actinomycetota</taxon>
        <taxon>Actinomycetes</taxon>
        <taxon>Micrococcales</taxon>
        <taxon>Micrococcaceae</taxon>
        <taxon>Arthrobacter</taxon>
    </lineage>
</organism>
<sequence>MDPQETSALDANAEPASTGSPLDAGPRATTKAPGTAPGTAPGRTRALLLTLLLLLLLAAALYFTVRPGPPFPLAVLAGTLACWLLLAGAVCALRRARSVRISVVVIAGALLLGVAAISAPPSTSNDSARYAWDGIVQKAGVSPYAYVPLDDALTELRPRWLFVPGNGNANGGTRCSPDLFATAPVATHGEPSGQPLCTPINRPNVPTIYPPTAELYFLAVRLTVPDGIGYAAFQLAGLLVSLAVTVMLLLALPRLGLPRYLAAAWAWSPLVLIEGVNNAHVDLLGGALLLAAGLLLTAGRAGKPLRSGFVFGAAVATKLIPVIAAPALLFRRPVRFICAALATFALLYTPYLLTAGWGVIGYLPGYLKEEGYSDQVGIRFALAQFFSGGPWPMVLSAAALLLLALTVLRRTTAHNVWEQQTIMIGLTLLIVSPNYPWYALLLLPAVVLSRYWEYIGVMIALNIVYLLPGDPVFSGPVNRASLAAAAVAIAIGAWRRRRASYLACAGDEPGTAPQMAG</sequence>
<feature type="transmembrane region" description="Helical" evidence="9">
    <location>
        <begin position="99"/>
        <end position="119"/>
    </location>
</feature>
<feature type="compositionally biased region" description="Low complexity" evidence="8">
    <location>
        <begin position="24"/>
        <end position="39"/>
    </location>
</feature>
<dbReference type="GO" id="GO:0016758">
    <property type="term" value="F:hexosyltransferase activity"/>
    <property type="evidence" value="ECO:0007669"/>
    <property type="project" value="InterPro"/>
</dbReference>
<dbReference type="Proteomes" id="UP000655366">
    <property type="component" value="Unassembled WGS sequence"/>
</dbReference>
<keyword evidence="5 9" id="KW-1133">Transmembrane helix</keyword>
<keyword evidence="6 9" id="KW-0472">Membrane</keyword>
<name>A0A931GAT0_9MICC</name>
<dbReference type="Pfam" id="PF09594">
    <property type="entry name" value="GT87"/>
    <property type="match status" value="1"/>
</dbReference>
<dbReference type="RefSeq" id="WP_196396988.1">
    <property type="nucleotide sequence ID" value="NZ_JADNYM010000013.1"/>
</dbReference>
<reference evidence="10 11" key="1">
    <citation type="submission" date="2020-11" db="EMBL/GenBank/DDBJ databases">
        <title>Arthrobacter antarcticus sp. nov., isolated from Antarctic Soil.</title>
        <authorList>
            <person name="Li J."/>
        </authorList>
    </citation>
    <scope>NUCLEOTIDE SEQUENCE [LARGE SCALE GENOMIC DNA]</scope>
    <source>
        <strain evidence="10 11">Z1-20</strain>
    </source>
</reference>
<evidence type="ECO:0000256" key="5">
    <source>
        <dbReference type="ARBA" id="ARBA00022989"/>
    </source>
</evidence>
<gene>
    <name evidence="10" type="ORF">IV500_11720</name>
</gene>
<dbReference type="AlphaFoldDB" id="A0A931GAT0"/>
<feature type="transmembrane region" description="Helical" evidence="9">
    <location>
        <begin position="389"/>
        <end position="408"/>
    </location>
</feature>
<feature type="transmembrane region" description="Helical" evidence="9">
    <location>
        <begin position="283"/>
        <end position="302"/>
    </location>
</feature>
<evidence type="ECO:0000256" key="4">
    <source>
        <dbReference type="ARBA" id="ARBA00022692"/>
    </source>
</evidence>
<feature type="transmembrane region" description="Helical" evidence="9">
    <location>
        <begin position="46"/>
        <end position="65"/>
    </location>
</feature>
<feature type="transmembrane region" description="Helical" evidence="9">
    <location>
        <begin position="71"/>
        <end position="92"/>
    </location>
</feature>
<keyword evidence="11" id="KW-1185">Reference proteome</keyword>
<evidence type="ECO:0000313" key="11">
    <source>
        <dbReference type="Proteomes" id="UP000655366"/>
    </source>
</evidence>
<keyword evidence="4 9" id="KW-0812">Transmembrane</keyword>
<evidence type="ECO:0000313" key="10">
    <source>
        <dbReference type="EMBL" id="MBG0740052.1"/>
    </source>
</evidence>
<feature type="compositionally biased region" description="Polar residues" evidence="8">
    <location>
        <begin position="1"/>
        <end position="20"/>
    </location>
</feature>
<comment type="subcellular location">
    <subcellularLocation>
        <location evidence="1">Cell membrane</location>
        <topology evidence="1">Multi-pass membrane protein</topology>
    </subcellularLocation>
</comment>
<dbReference type="GO" id="GO:0005886">
    <property type="term" value="C:plasma membrane"/>
    <property type="evidence" value="ECO:0007669"/>
    <property type="project" value="UniProtKB-SubCell"/>
</dbReference>
<feature type="transmembrane region" description="Helical" evidence="9">
    <location>
        <begin position="308"/>
        <end position="329"/>
    </location>
</feature>
<protein>
    <submittedName>
        <fullName evidence="10">DUF2029 domain-containing protein</fullName>
    </submittedName>
</protein>
<feature type="region of interest" description="Disordered" evidence="8">
    <location>
        <begin position="1"/>
        <end position="39"/>
    </location>
</feature>
<keyword evidence="3" id="KW-0808">Transferase</keyword>